<accession>A0A7R8YX46</accession>
<dbReference type="Pfam" id="PF10230">
    <property type="entry name" value="LIDHydrolase"/>
    <property type="match status" value="1"/>
</dbReference>
<evidence type="ECO:0000256" key="3">
    <source>
        <dbReference type="ARBA" id="ARBA00008300"/>
    </source>
</evidence>
<dbReference type="OrthoDB" id="448051at2759"/>
<dbReference type="EMBL" id="LR899012">
    <property type="protein sequence ID" value="CAD7089063.1"/>
    <property type="molecule type" value="Genomic_DNA"/>
</dbReference>
<dbReference type="Gene3D" id="3.40.50.1820">
    <property type="entry name" value="alpha/beta hydrolase"/>
    <property type="match status" value="1"/>
</dbReference>
<evidence type="ECO:0000256" key="7">
    <source>
        <dbReference type="ARBA" id="ARBA00022824"/>
    </source>
</evidence>
<dbReference type="InterPro" id="IPR019363">
    <property type="entry name" value="LDAH"/>
</dbReference>
<keyword evidence="7" id="KW-0256">Endoplasmic reticulum</keyword>
<dbReference type="SUPFAM" id="SSF53474">
    <property type="entry name" value="alpha/beta-Hydrolases"/>
    <property type="match status" value="1"/>
</dbReference>
<dbReference type="GO" id="GO:0005783">
    <property type="term" value="C:endoplasmic reticulum"/>
    <property type="evidence" value="ECO:0007669"/>
    <property type="project" value="UniProtKB-SubCell"/>
</dbReference>
<dbReference type="FunCoup" id="A0A7R8YX46">
    <property type="interactions" value="1432"/>
</dbReference>
<dbReference type="InParanoid" id="A0A7R8YX46"/>
<dbReference type="FunFam" id="3.40.50.1820:FF:000068">
    <property type="entry name" value="Lipid droplet associated hydrolase"/>
    <property type="match status" value="1"/>
</dbReference>
<dbReference type="GO" id="GO:0019915">
    <property type="term" value="P:lipid storage"/>
    <property type="evidence" value="ECO:0007669"/>
    <property type="project" value="InterPro"/>
</dbReference>
<keyword evidence="5" id="KW-0551">Lipid droplet</keyword>
<dbReference type="InterPro" id="IPR029058">
    <property type="entry name" value="AB_hydrolase_fold"/>
</dbReference>
<evidence type="ECO:0000256" key="9">
    <source>
        <dbReference type="ARBA" id="ARBA00039150"/>
    </source>
</evidence>
<evidence type="ECO:0000256" key="1">
    <source>
        <dbReference type="ARBA" id="ARBA00004240"/>
    </source>
</evidence>
<comment type="subcellular location">
    <subcellularLocation>
        <location evidence="1">Endoplasmic reticulum</location>
    </subcellularLocation>
    <subcellularLocation>
        <location evidence="2">Lipid droplet</location>
    </subcellularLocation>
</comment>
<gene>
    <name evidence="11" type="ORF">HERILL_LOCUS11643</name>
</gene>
<dbReference type="GO" id="GO:0005811">
    <property type="term" value="C:lipid droplet"/>
    <property type="evidence" value="ECO:0007669"/>
    <property type="project" value="UniProtKB-SubCell"/>
</dbReference>
<evidence type="ECO:0000256" key="10">
    <source>
        <dbReference type="ARBA" id="ARBA00049527"/>
    </source>
</evidence>
<evidence type="ECO:0000313" key="11">
    <source>
        <dbReference type="EMBL" id="CAD7089063.1"/>
    </source>
</evidence>
<evidence type="ECO:0000256" key="2">
    <source>
        <dbReference type="ARBA" id="ARBA00004502"/>
    </source>
</evidence>
<dbReference type="AlphaFoldDB" id="A0A7R8YX46"/>
<name>A0A7R8YX46_HERIL</name>
<comment type="similarity">
    <text evidence="3">Belongs to the AB hydrolase superfamily. LDAH family.</text>
</comment>
<dbReference type="PANTHER" id="PTHR13390:SF0">
    <property type="entry name" value="LIPID DROPLET-ASSOCIATED HYDROLASE"/>
    <property type="match status" value="1"/>
</dbReference>
<reference evidence="11 12" key="1">
    <citation type="submission" date="2020-11" db="EMBL/GenBank/DDBJ databases">
        <authorList>
            <person name="Wallbank WR R."/>
            <person name="Pardo Diaz C."/>
            <person name="Kozak K."/>
            <person name="Martin S."/>
            <person name="Jiggins C."/>
            <person name="Moest M."/>
            <person name="Warren A I."/>
            <person name="Generalovic N T."/>
            <person name="Byers J.R.P. K."/>
            <person name="Montejo-Kovacevich G."/>
            <person name="Yen C E."/>
        </authorList>
    </citation>
    <scope>NUCLEOTIDE SEQUENCE [LARGE SCALE GENOMIC DNA]</scope>
</reference>
<sequence>MQEAFVNINEIPTHVMTWGKWIEESFADHEREVVICITGNPGLPGFYTQFLSTLHNNLDAKTPVWVIGHAGHDEPSASSVRKVPPLSGNESKFELNAQLKHKIEFIETYVPAHVKIHLIGHSIGAWMILQLLKESRIKDRLQKCYLLFPTVERMAVSPNGVVFTKLVLPVFFAVRMLAKFVNCLPISLRVLMISAYFWITSTPRFFLGTTLKYLRPTILDCVVHLAKEEMERVTDLEVDIVQDNVDLLKFYYGTTDGWVPVKYYDEIKVRVPGIDAELDEFRISHSFVLREAVPMGEIVADWIKRYSVKAS</sequence>
<evidence type="ECO:0000256" key="4">
    <source>
        <dbReference type="ARBA" id="ARBA00019242"/>
    </source>
</evidence>
<keyword evidence="6" id="KW-0378">Hydrolase</keyword>
<evidence type="ECO:0000256" key="5">
    <source>
        <dbReference type="ARBA" id="ARBA00022677"/>
    </source>
</evidence>
<evidence type="ECO:0000256" key="8">
    <source>
        <dbReference type="ARBA" id="ARBA00031924"/>
    </source>
</evidence>
<dbReference type="GO" id="GO:0034389">
    <property type="term" value="P:lipid droplet organization"/>
    <property type="evidence" value="ECO:0007669"/>
    <property type="project" value="UniProtKB-ARBA"/>
</dbReference>
<evidence type="ECO:0000313" key="12">
    <source>
        <dbReference type="Proteomes" id="UP000594454"/>
    </source>
</evidence>
<dbReference type="EC" id="3.1.1.13" evidence="9"/>
<proteinExistence type="inferred from homology"/>
<organism evidence="11 12">
    <name type="scientific">Hermetia illucens</name>
    <name type="common">Black soldier fly</name>
    <dbReference type="NCBI Taxonomy" id="343691"/>
    <lineage>
        <taxon>Eukaryota</taxon>
        <taxon>Metazoa</taxon>
        <taxon>Ecdysozoa</taxon>
        <taxon>Arthropoda</taxon>
        <taxon>Hexapoda</taxon>
        <taxon>Insecta</taxon>
        <taxon>Pterygota</taxon>
        <taxon>Neoptera</taxon>
        <taxon>Endopterygota</taxon>
        <taxon>Diptera</taxon>
        <taxon>Brachycera</taxon>
        <taxon>Stratiomyomorpha</taxon>
        <taxon>Stratiomyidae</taxon>
        <taxon>Hermetiinae</taxon>
        <taxon>Hermetia</taxon>
    </lineage>
</organism>
<comment type="catalytic activity">
    <reaction evidence="10">
        <text>a cholesterol ester + H2O = cholesterol + a fatty acid + H(+)</text>
        <dbReference type="Rhea" id="RHEA:36403"/>
        <dbReference type="ChEBI" id="CHEBI:15377"/>
        <dbReference type="ChEBI" id="CHEBI:15378"/>
        <dbReference type="ChEBI" id="CHEBI:16113"/>
        <dbReference type="ChEBI" id="CHEBI:17002"/>
        <dbReference type="ChEBI" id="CHEBI:28868"/>
        <dbReference type="EC" id="3.1.1.13"/>
    </reaction>
    <physiologicalReaction direction="left-to-right" evidence="10">
        <dbReference type="Rhea" id="RHEA:36404"/>
    </physiologicalReaction>
</comment>
<keyword evidence="12" id="KW-1185">Reference proteome</keyword>
<protein>
    <recommendedName>
        <fullName evidence="4">Lipid droplet-associated hydrolase</fullName>
        <ecNumber evidence="9">3.1.1.13</ecNumber>
    </recommendedName>
    <alternativeName>
        <fullName evidence="8">Lipid droplet-associated serine hydrolase</fullName>
    </alternativeName>
</protein>
<evidence type="ECO:0000256" key="6">
    <source>
        <dbReference type="ARBA" id="ARBA00022801"/>
    </source>
</evidence>
<dbReference type="PANTHER" id="PTHR13390">
    <property type="entry name" value="LIPASE"/>
    <property type="match status" value="1"/>
</dbReference>
<dbReference type="Proteomes" id="UP000594454">
    <property type="component" value="Chromosome 4"/>
</dbReference>
<dbReference type="GO" id="GO:0004771">
    <property type="term" value="F:sterol ester esterase activity"/>
    <property type="evidence" value="ECO:0007669"/>
    <property type="project" value="UniProtKB-EC"/>
</dbReference>